<evidence type="ECO:0000313" key="2">
    <source>
        <dbReference type="Proteomes" id="UP000271098"/>
    </source>
</evidence>
<dbReference type="PANTHER" id="PTHR13248:SF4">
    <property type="entry name" value="ELONGIN B"/>
    <property type="match status" value="1"/>
</dbReference>
<dbReference type="OrthoDB" id="7537057at2759"/>
<dbReference type="WBParaSite" id="GPUH_0000596001-mRNA-1">
    <property type="protein sequence ID" value="GPUH_0000596001-mRNA-1"/>
    <property type="gene ID" value="GPUH_0000596001"/>
</dbReference>
<dbReference type="GO" id="GO:0070449">
    <property type="term" value="C:elongin complex"/>
    <property type="evidence" value="ECO:0007669"/>
    <property type="project" value="InterPro"/>
</dbReference>
<accession>A0A183DB61</accession>
<dbReference type="Gene3D" id="3.10.20.90">
    <property type="entry name" value="Phosphatidylinositol 3-kinase Catalytic Subunit, Chain A, domain 1"/>
    <property type="match status" value="1"/>
</dbReference>
<organism evidence="3">
    <name type="scientific">Gongylonema pulchrum</name>
    <dbReference type="NCBI Taxonomy" id="637853"/>
    <lineage>
        <taxon>Eukaryota</taxon>
        <taxon>Metazoa</taxon>
        <taxon>Ecdysozoa</taxon>
        <taxon>Nematoda</taxon>
        <taxon>Chromadorea</taxon>
        <taxon>Rhabditida</taxon>
        <taxon>Spirurina</taxon>
        <taxon>Spiruromorpha</taxon>
        <taxon>Spiruroidea</taxon>
        <taxon>Gongylonematidae</taxon>
        <taxon>Gongylonema</taxon>
    </lineage>
</organism>
<gene>
    <name evidence="1" type="ORF">GPUH_LOCUS5952</name>
</gene>
<evidence type="ECO:0000313" key="3">
    <source>
        <dbReference type="WBParaSite" id="GPUH_0000596001-mRNA-1"/>
    </source>
</evidence>
<dbReference type="InterPro" id="IPR039049">
    <property type="entry name" value="ELOB"/>
</dbReference>
<reference evidence="1 2" key="2">
    <citation type="submission" date="2018-11" db="EMBL/GenBank/DDBJ databases">
        <authorList>
            <consortium name="Pathogen Informatics"/>
        </authorList>
    </citation>
    <scope>NUCLEOTIDE SEQUENCE [LARGE SCALE GENOMIC DNA]</scope>
</reference>
<evidence type="ECO:0000313" key="1">
    <source>
        <dbReference type="EMBL" id="VDK52832.1"/>
    </source>
</evidence>
<protein>
    <submittedName>
        <fullName evidence="3">Ubiquitin-like domain-containing protein</fullName>
    </submittedName>
</protein>
<dbReference type="Proteomes" id="UP000271098">
    <property type="component" value="Unassembled WGS sequence"/>
</dbReference>
<keyword evidence="2" id="KW-1185">Reference proteome</keyword>
<dbReference type="EMBL" id="UYRT01013222">
    <property type="protein sequence ID" value="VDK52832.1"/>
    <property type="molecule type" value="Genomic_DNA"/>
</dbReference>
<reference evidence="3" key="1">
    <citation type="submission" date="2016-06" db="UniProtKB">
        <authorList>
            <consortium name="WormBaseParasite"/>
        </authorList>
    </citation>
    <scope>IDENTIFICATION</scope>
</reference>
<sequence>MPREPASQDLFFEILRRKTHIFCDAKENATVMELKRIVEGILKLPVGKQILKKQNDEGYWLPLSDEQTLSDCGFSSLNARAQAPASIALVVVNG</sequence>
<proteinExistence type="predicted"/>
<dbReference type="PANTHER" id="PTHR13248">
    <property type="entry name" value="TRANSCRIPTION ELONGATION FACTOR B POLYPEPTIDE 2"/>
    <property type="match status" value="1"/>
</dbReference>
<dbReference type="GO" id="GO:0006368">
    <property type="term" value="P:transcription elongation by RNA polymerase II"/>
    <property type="evidence" value="ECO:0007669"/>
    <property type="project" value="InterPro"/>
</dbReference>
<dbReference type="GO" id="GO:0030891">
    <property type="term" value="C:VCB complex"/>
    <property type="evidence" value="ECO:0007669"/>
    <property type="project" value="InterPro"/>
</dbReference>
<dbReference type="SUPFAM" id="SSF54236">
    <property type="entry name" value="Ubiquitin-like"/>
    <property type="match status" value="1"/>
</dbReference>
<dbReference type="InterPro" id="IPR029071">
    <property type="entry name" value="Ubiquitin-like_domsf"/>
</dbReference>
<dbReference type="AlphaFoldDB" id="A0A183DB61"/>
<name>A0A183DB61_9BILA</name>